<sequence>MAGQPETPLVPSQPPEASFQASSGTPAQPPVPPTNTPVKDVVMTDAPPDQAADHSPAPARVATSAQGSRAASVHPDAGLAMPAEAAPHGDPTRRYLNTKVTAVLLEGMKQLAKDRPQDPLRVLGEFLIQKSREADKAG</sequence>
<evidence type="ECO:0000256" key="3">
    <source>
        <dbReference type="ARBA" id="ARBA00023242"/>
    </source>
</evidence>
<dbReference type="Pfam" id="PF05186">
    <property type="entry name" value="Dpy-30"/>
    <property type="match status" value="1"/>
</dbReference>
<dbReference type="AlphaFoldDB" id="A0A367LJL6"/>
<dbReference type="STRING" id="1330021.A0A367LJL6"/>
<name>A0A367LJL6_9HYPO</name>
<evidence type="ECO:0000256" key="1">
    <source>
        <dbReference type="ARBA" id="ARBA00004123"/>
    </source>
</evidence>
<comment type="similarity">
    <text evidence="2">Belongs to the dpy-30 family.</text>
</comment>
<evidence type="ECO:0000256" key="4">
    <source>
        <dbReference type="SAM" id="MobiDB-lite"/>
    </source>
</evidence>
<evidence type="ECO:0000256" key="2">
    <source>
        <dbReference type="ARBA" id="ARBA00010849"/>
    </source>
</evidence>
<evidence type="ECO:0000313" key="5">
    <source>
        <dbReference type="EMBL" id="RCI14614.1"/>
    </source>
</evidence>
<evidence type="ECO:0000313" key="6">
    <source>
        <dbReference type="Proteomes" id="UP000253664"/>
    </source>
</evidence>
<accession>A0A367LJL6</accession>
<comment type="caution">
    <text evidence="5">The sequence shown here is derived from an EMBL/GenBank/DDBJ whole genome shotgun (WGS) entry which is preliminary data.</text>
</comment>
<comment type="subcellular location">
    <subcellularLocation>
        <location evidence="1">Nucleus</location>
    </subcellularLocation>
</comment>
<dbReference type="OrthoDB" id="417678at2759"/>
<keyword evidence="6" id="KW-1185">Reference proteome</keyword>
<feature type="region of interest" description="Disordered" evidence="4">
    <location>
        <begin position="1"/>
        <end position="94"/>
    </location>
</feature>
<dbReference type="InterPro" id="IPR049629">
    <property type="entry name" value="DPY30_SDC1_DD"/>
</dbReference>
<dbReference type="GO" id="GO:0005634">
    <property type="term" value="C:nucleus"/>
    <property type="evidence" value="ECO:0007669"/>
    <property type="project" value="UniProtKB-SubCell"/>
</dbReference>
<dbReference type="InterPro" id="IPR007858">
    <property type="entry name" value="Dpy-30_motif"/>
</dbReference>
<gene>
    <name evidence="5" type="ORF">L249_6379</name>
</gene>
<dbReference type="EMBL" id="LKCN02000003">
    <property type="protein sequence ID" value="RCI14614.1"/>
    <property type="molecule type" value="Genomic_DNA"/>
</dbReference>
<protein>
    <submittedName>
        <fullName evidence="5">Uncharacterized protein</fullName>
    </submittedName>
</protein>
<proteinExistence type="inferred from homology"/>
<keyword evidence="3" id="KW-0539">Nucleus</keyword>
<dbReference type="Gene3D" id="1.20.890.10">
    <property type="entry name" value="cAMP-dependent protein kinase regulatory subunit, dimerization-anchoring domain"/>
    <property type="match status" value="1"/>
</dbReference>
<dbReference type="Proteomes" id="UP000253664">
    <property type="component" value="Unassembled WGS sequence"/>
</dbReference>
<organism evidence="5 6">
    <name type="scientific">Ophiocordyceps polyrhachis-furcata BCC 54312</name>
    <dbReference type="NCBI Taxonomy" id="1330021"/>
    <lineage>
        <taxon>Eukaryota</taxon>
        <taxon>Fungi</taxon>
        <taxon>Dikarya</taxon>
        <taxon>Ascomycota</taxon>
        <taxon>Pezizomycotina</taxon>
        <taxon>Sordariomycetes</taxon>
        <taxon>Hypocreomycetidae</taxon>
        <taxon>Hypocreales</taxon>
        <taxon>Ophiocordycipitaceae</taxon>
        <taxon>Ophiocordyceps</taxon>
    </lineage>
</organism>
<reference evidence="5 6" key="1">
    <citation type="journal article" date="2015" name="BMC Genomics">
        <title>Insights from the genome of Ophiocordyceps polyrhachis-furcata to pathogenicity and host specificity in insect fungi.</title>
        <authorList>
            <person name="Wichadakul D."/>
            <person name="Kobmoo N."/>
            <person name="Ingsriswang S."/>
            <person name="Tangphatsornruang S."/>
            <person name="Chantasingh D."/>
            <person name="Luangsa-ard J.J."/>
            <person name="Eurwilaichitr L."/>
        </authorList>
    </citation>
    <scope>NUCLEOTIDE SEQUENCE [LARGE SCALE GENOMIC DNA]</scope>
    <source>
        <strain evidence="5 6">BCC 54312</strain>
    </source>
</reference>
<dbReference type="CDD" id="cd22965">
    <property type="entry name" value="DD_DPY30_SDC1"/>
    <property type="match status" value="1"/>
</dbReference>